<evidence type="ECO:0000313" key="2">
    <source>
        <dbReference type="Proteomes" id="UP000504606"/>
    </source>
</evidence>
<dbReference type="OrthoDB" id="8191915at2759"/>
<dbReference type="PANTHER" id="PTHR46579:SF1">
    <property type="entry name" value="F5_8 TYPE C DOMAIN-CONTAINING PROTEIN"/>
    <property type="match status" value="1"/>
</dbReference>
<gene>
    <name evidence="3" type="primary">LOC127751436</name>
</gene>
<dbReference type="AlphaFoldDB" id="A0A9C6X880"/>
<organism evidence="2 3">
    <name type="scientific">Frankliniella occidentalis</name>
    <name type="common">Western flower thrips</name>
    <name type="synonym">Euthrips occidentalis</name>
    <dbReference type="NCBI Taxonomy" id="133901"/>
    <lineage>
        <taxon>Eukaryota</taxon>
        <taxon>Metazoa</taxon>
        <taxon>Ecdysozoa</taxon>
        <taxon>Arthropoda</taxon>
        <taxon>Hexapoda</taxon>
        <taxon>Insecta</taxon>
        <taxon>Pterygota</taxon>
        <taxon>Neoptera</taxon>
        <taxon>Paraneoptera</taxon>
        <taxon>Thysanoptera</taxon>
        <taxon>Terebrantia</taxon>
        <taxon>Thripoidea</taxon>
        <taxon>Thripidae</taxon>
        <taxon>Frankliniella</taxon>
    </lineage>
</organism>
<dbReference type="PANTHER" id="PTHR46579">
    <property type="entry name" value="F5/8 TYPE C DOMAIN-CONTAINING PROTEIN-RELATED"/>
    <property type="match status" value="1"/>
</dbReference>
<proteinExistence type="predicted"/>
<sequence length="919" mass="104544">MYDNMKPLKRLFRKRIDFKDSPCSSSSKNEPLELDCSQQNSNFNANFGLLNSSEVVTCQPQDMSGQENHAFNILVSNSKLLQSIVWTLHHATQQGQQYFLKTWIQDNGKNVEDDSADVPGEGNDEVDNDENFDEDSIFLHLSVDSDKDLNQTIPQDDLPNVSDDSADEILDQAPDLHLSVPEKIKLLLLLATKKRHKLTYAAAEDVIGLAGISEECPFLPSKYLMKSAIEKYSFGLTEHHMCPFCGKYIGIVTVNTFECNGCDRTTDVNRNKKDGTTFLYLKLRDQLQSLLESLPEDVELGPRKSSCKINPFNYEDIYDGSVYKRIHTSDTITVNFFIDGLQVATTSKQSAWPVLLTVNELPLALRRKHVLMTSLWLSKKKPVCKEYLKPFVAEMRELARTGVTYRRNGMLKSVRVKCVCCISDTVARPMIRNSKQFNGKFGCGFCLHPGVKMQMGKGETRSYTTKETVYQLRTHQEVMDLAARAETLGVPQRGIKGVSILSELPEFDVVRCIDLDSFHAIVNVAKRFVRLWFEAPRKNAPVPPYKIHTKISEVDKRLLSIKPTLEVSRAPRSLTERSDYRGHEWFHFVFFYSVPILKNVLPQIFLNHWSLLVNGLAILMQNSLSKSDIHYADRSLQQFVSGIDDLYGPQNVTISCHLLTHFKRSVEDFAQPFTHSAFLYESFNNEIKESVHSSNGVAKQIIKAMQLKVALVKMETELSANLSAQQRAYLDKVNSRGKQLVASHLCIDSVDLLGRPTSNIVSQDMRLAIARAGGECTVETKCEIYERFRMNGEVFHSTKYSRVSKKNNCVVLLESDQIFLIESVVVVSTKCFIAGHYYQERNNRKICNVTLPHYRFLKSEPEGILRCIRPSHIVSKLINFTVDISVNESINVACINILLKEIKFIDSFLRSYRIIKHMT</sequence>
<protein>
    <submittedName>
        <fullName evidence="3">Uncharacterized protein LOC127751436</fullName>
    </submittedName>
</protein>
<dbReference type="RefSeq" id="XP_052130956.1">
    <property type="nucleotide sequence ID" value="XM_052274996.1"/>
</dbReference>
<dbReference type="Proteomes" id="UP000504606">
    <property type="component" value="Unplaced"/>
</dbReference>
<dbReference type="KEGG" id="foc:127751436"/>
<feature type="region of interest" description="Disordered" evidence="1">
    <location>
        <begin position="110"/>
        <end position="129"/>
    </location>
</feature>
<reference evidence="3" key="1">
    <citation type="submission" date="2025-08" db="UniProtKB">
        <authorList>
            <consortium name="RefSeq"/>
        </authorList>
    </citation>
    <scope>IDENTIFICATION</scope>
    <source>
        <tissue evidence="3">Whole organism</tissue>
    </source>
</reference>
<dbReference type="GeneID" id="127751436"/>
<accession>A0A9C6X880</accession>
<keyword evidence="2" id="KW-1185">Reference proteome</keyword>
<evidence type="ECO:0000256" key="1">
    <source>
        <dbReference type="SAM" id="MobiDB-lite"/>
    </source>
</evidence>
<name>A0A9C6X880_FRAOC</name>
<evidence type="ECO:0000313" key="3">
    <source>
        <dbReference type="RefSeq" id="XP_052130956.1"/>
    </source>
</evidence>